<evidence type="ECO:0000313" key="1">
    <source>
        <dbReference type="EMBL" id="GAI55459.1"/>
    </source>
</evidence>
<dbReference type="EMBL" id="BARV01043278">
    <property type="protein sequence ID" value="GAI55459.1"/>
    <property type="molecule type" value="Genomic_DNA"/>
</dbReference>
<feature type="non-terminal residue" evidence="1">
    <location>
        <position position="1"/>
    </location>
</feature>
<feature type="non-terminal residue" evidence="1">
    <location>
        <position position="114"/>
    </location>
</feature>
<comment type="caution">
    <text evidence="1">The sequence shown here is derived from an EMBL/GenBank/DDBJ whole genome shotgun (WGS) entry which is preliminary data.</text>
</comment>
<name>X1RIU1_9ZZZZ</name>
<reference evidence="1" key="1">
    <citation type="journal article" date="2014" name="Front. Microbiol.">
        <title>High frequency of phylogenetically diverse reductive dehalogenase-homologous genes in deep subseafloor sedimentary metagenomes.</title>
        <authorList>
            <person name="Kawai M."/>
            <person name="Futagami T."/>
            <person name="Toyoda A."/>
            <person name="Takaki Y."/>
            <person name="Nishi S."/>
            <person name="Hori S."/>
            <person name="Arai W."/>
            <person name="Tsubouchi T."/>
            <person name="Morono Y."/>
            <person name="Uchiyama I."/>
            <person name="Ito T."/>
            <person name="Fujiyama A."/>
            <person name="Inagaki F."/>
            <person name="Takami H."/>
        </authorList>
    </citation>
    <scope>NUCLEOTIDE SEQUENCE</scope>
    <source>
        <strain evidence="1">Expedition CK06-06</strain>
    </source>
</reference>
<gene>
    <name evidence="1" type="ORF">S06H3_64674</name>
</gene>
<proteinExistence type="predicted"/>
<dbReference type="AlphaFoldDB" id="X1RIU1"/>
<sequence length="114" mass="12758">ERGLELLKNPPDKISTKFLKQYPGFLEFIKSTKIVDTDVTKYIEKILEVKTPEDLIEAGYQKLDKGLVTDLLKHIKKCTPGFFESLVVELLVKMGYGGSIEDAGRVIGRIGDEG</sequence>
<protein>
    <submittedName>
        <fullName evidence="1">Uncharacterized protein</fullName>
    </submittedName>
</protein>
<accession>X1RIU1</accession>
<organism evidence="1">
    <name type="scientific">marine sediment metagenome</name>
    <dbReference type="NCBI Taxonomy" id="412755"/>
    <lineage>
        <taxon>unclassified sequences</taxon>
        <taxon>metagenomes</taxon>
        <taxon>ecological metagenomes</taxon>
    </lineage>
</organism>